<feature type="transmembrane region" description="Helical" evidence="6">
    <location>
        <begin position="148"/>
        <end position="169"/>
    </location>
</feature>
<evidence type="ECO:0000256" key="1">
    <source>
        <dbReference type="ARBA" id="ARBA00004141"/>
    </source>
</evidence>
<feature type="transmembrane region" description="Helical" evidence="6">
    <location>
        <begin position="244"/>
        <end position="265"/>
    </location>
</feature>
<feature type="transmembrane region" description="Helical" evidence="6">
    <location>
        <begin position="210"/>
        <end position="237"/>
    </location>
</feature>
<proteinExistence type="inferred from homology"/>
<dbReference type="PANTHER" id="PTHR21716">
    <property type="entry name" value="TRANSMEMBRANE PROTEIN"/>
    <property type="match status" value="1"/>
</dbReference>
<comment type="subcellular location">
    <subcellularLocation>
        <location evidence="1">Membrane</location>
        <topology evidence="1">Multi-pass membrane protein</topology>
    </subcellularLocation>
</comment>
<keyword evidence="8" id="KW-1185">Reference proteome</keyword>
<organism evidence="7 8">
    <name type="scientific">Thiohalophilus thiocyanatoxydans</name>
    <dbReference type="NCBI Taxonomy" id="381308"/>
    <lineage>
        <taxon>Bacteria</taxon>
        <taxon>Pseudomonadati</taxon>
        <taxon>Pseudomonadota</taxon>
        <taxon>Gammaproteobacteria</taxon>
        <taxon>Thiohalomonadales</taxon>
        <taxon>Thiohalophilaceae</taxon>
        <taxon>Thiohalophilus</taxon>
    </lineage>
</organism>
<accession>A0A4R8ILD9</accession>
<dbReference type="Pfam" id="PF01594">
    <property type="entry name" value="AI-2E_transport"/>
    <property type="match status" value="1"/>
</dbReference>
<dbReference type="Proteomes" id="UP000294914">
    <property type="component" value="Unassembled WGS sequence"/>
</dbReference>
<keyword evidence="5 6" id="KW-0472">Membrane</keyword>
<evidence type="ECO:0000256" key="4">
    <source>
        <dbReference type="ARBA" id="ARBA00022989"/>
    </source>
</evidence>
<evidence type="ECO:0000256" key="5">
    <source>
        <dbReference type="ARBA" id="ARBA00023136"/>
    </source>
</evidence>
<feature type="transmembrane region" description="Helical" evidence="6">
    <location>
        <begin position="56"/>
        <end position="80"/>
    </location>
</feature>
<feature type="transmembrane region" description="Helical" evidence="6">
    <location>
        <begin position="271"/>
        <end position="294"/>
    </location>
</feature>
<dbReference type="AlphaFoldDB" id="A0A4R8ILD9"/>
<keyword evidence="3 6" id="KW-0812">Transmembrane</keyword>
<dbReference type="PANTHER" id="PTHR21716:SF64">
    <property type="entry name" value="AI-2 TRANSPORT PROTEIN TQSA"/>
    <property type="match status" value="1"/>
</dbReference>
<evidence type="ECO:0000313" key="8">
    <source>
        <dbReference type="Proteomes" id="UP000294914"/>
    </source>
</evidence>
<feature type="transmembrane region" description="Helical" evidence="6">
    <location>
        <begin position="306"/>
        <end position="335"/>
    </location>
</feature>
<evidence type="ECO:0000256" key="2">
    <source>
        <dbReference type="ARBA" id="ARBA00009773"/>
    </source>
</evidence>
<dbReference type="RefSeq" id="WP_134082820.1">
    <property type="nucleotide sequence ID" value="NZ_SOQX01000003.1"/>
</dbReference>
<dbReference type="EMBL" id="SOQX01000003">
    <property type="protein sequence ID" value="TDY01606.1"/>
    <property type="molecule type" value="Genomic_DNA"/>
</dbReference>
<comment type="similarity">
    <text evidence="2">Belongs to the autoinducer-2 exporter (AI-2E) (TC 2.A.86) family.</text>
</comment>
<dbReference type="OrthoDB" id="5792512at2"/>
<evidence type="ECO:0000256" key="6">
    <source>
        <dbReference type="SAM" id="Phobius"/>
    </source>
</evidence>
<dbReference type="InterPro" id="IPR002549">
    <property type="entry name" value="AI-2E-like"/>
</dbReference>
<name>A0A4R8ILD9_9GAMM</name>
<sequence length="358" mass="39030">MSVQQRWWLLAAIALTGAVLYLLGPVLVPFIGAAILAYVADPLVDRLQDWKLPRTLAVVLVFVVLTIVALLLLLVLIPLIEEQIRVLVQKLPRYIDWLQAEGLPWLTARLGLAETTLELDTLKTAIQKNWQQAGGIARETLGSISRSGLALVGWIANLLIMVVVTFYLLRDWEQVLERLRALLPRRSEQTVVRLARQSDEVLGAFLRGQLLVMLALGLIYSVGLSIIGLDFALLIGAIAGLISFVPYLGTIVGILLALIAALVQFQNPMYLVYVGIVFGIGQVLEGTVLTPLLVGDRIGMHPVAVIFAVLAGGQLFGFIGVLLALPLAAVAMVLLRYAHERYRQSELYAETTGSAGES</sequence>
<evidence type="ECO:0000313" key="7">
    <source>
        <dbReference type="EMBL" id="TDY01606.1"/>
    </source>
</evidence>
<dbReference type="GO" id="GO:0055085">
    <property type="term" value="P:transmembrane transport"/>
    <property type="evidence" value="ECO:0007669"/>
    <property type="project" value="TreeGrafter"/>
</dbReference>
<evidence type="ECO:0000256" key="3">
    <source>
        <dbReference type="ARBA" id="ARBA00022692"/>
    </source>
</evidence>
<feature type="transmembrane region" description="Helical" evidence="6">
    <location>
        <begin position="7"/>
        <end position="36"/>
    </location>
</feature>
<dbReference type="GO" id="GO:0016020">
    <property type="term" value="C:membrane"/>
    <property type="evidence" value="ECO:0007669"/>
    <property type="project" value="UniProtKB-SubCell"/>
</dbReference>
<reference evidence="7 8" key="1">
    <citation type="submission" date="2019-03" db="EMBL/GenBank/DDBJ databases">
        <title>Genomic Encyclopedia of Type Strains, Phase IV (KMG-IV): sequencing the most valuable type-strain genomes for metagenomic binning, comparative biology and taxonomic classification.</title>
        <authorList>
            <person name="Goeker M."/>
        </authorList>
    </citation>
    <scope>NUCLEOTIDE SEQUENCE [LARGE SCALE GENOMIC DNA]</scope>
    <source>
        <strain evidence="7 8">DSM 16326</strain>
    </source>
</reference>
<comment type="caution">
    <text evidence="7">The sequence shown here is derived from an EMBL/GenBank/DDBJ whole genome shotgun (WGS) entry which is preliminary data.</text>
</comment>
<gene>
    <name evidence="7" type="ORF">EDC23_1495</name>
</gene>
<keyword evidence="4 6" id="KW-1133">Transmembrane helix</keyword>
<protein>
    <submittedName>
        <fullName evidence="7">Putative PurR-regulated permease PerM</fullName>
    </submittedName>
</protein>